<evidence type="ECO:0000256" key="12">
    <source>
        <dbReference type="SAM" id="Phobius"/>
    </source>
</evidence>
<dbReference type="InterPro" id="IPR003660">
    <property type="entry name" value="HAMP_dom"/>
</dbReference>
<evidence type="ECO:0000256" key="2">
    <source>
        <dbReference type="ARBA" id="ARBA00004651"/>
    </source>
</evidence>
<dbReference type="Pfam" id="PF02518">
    <property type="entry name" value="HATPase_c"/>
    <property type="match status" value="1"/>
</dbReference>
<keyword evidence="11 12" id="KW-0472">Membrane</keyword>
<accession>A0ABV1DGY4</accession>
<keyword evidence="5" id="KW-0597">Phosphoprotein</keyword>
<evidence type="ECO:0000256" key="7">
    <source>
        <dbReference type="ARBA" id="ARBA00022692"/>
    </source>
</evidence>
<dbReference type="InterPro" id="IPR004358">
    <property type="entry name" value="Sig_transdc_His_kin-like_C"/>
</dbReference>
<feature type="transmembrane region" description="Helical" evidence="12">
    <location>
        <begin position="296"/>
        <end position="316"/>
    </location>
</feature>
<comment type="caution">
    <text evidence="15">The sequence shown here is derived from an EMBL/GenBank/DDBJ whole genome shotgun (WGS) entry which is preliminary data.</text>
</comment>
<dbReference type="SUPFAM" id="SSF158472">
    <property type="entry name" value="HAMP domain-like"/>
    <property type="match status" value="1"/>
</dbReference>
<evidence type="ECO:0000256" key="4">
    <source>
        <dbReference type="ARBA" id="ARBA00022475"/>
    </source>
</evidence>
<comment type="catalytic activity">
    <reaction evidence="1">
        <text>ATP + protein L-histidine = ADP + protein N-phospho-L-histidine.</text>
        <dbReference type="EC" id="2.7.13.3"/>
    </reaction>
</comment>
<dbReference type="Gene3D" id="3.30.450.20">
    <property type="entry name" value="PAS domain"/>
    <property type="match status" value="1"/>
</dbReference>
<dbReference type="InterPro" id="IPR010559">
    <property type="entry name" value="Sig_transdc_His_kin_internal"/>
</dbReference>
<dbReference type="PRINTS" id="PR00344">
    <property type="entry name" value="BCTRLSENSOR"/>
</dbReference>
<evidence type="ECO:0000259" key="14">
    <source>
        <dbReference type="PROSITE" id="PS50885"/>
    </source>
</evidence>
<keyword evidence="9 12" id="KW-1133">Transmembrane helix</keyword>
<dbReference type="Proteomes" id="UP001454086">
    <property type="component" value="Unassembled WGS sequence"/>
</dbReference>
<evidence type="ECO:0000313" key="15">
    <source>
        <dbReference type="EMBL" id="MEQ2429018.1"/>
    </source>
</evidence>
<dbReference type="EMBL" id="JBBMFM010000254">
    <property type="protein sequence ID" value="MEQ2429018.1"/>
    <property type="molecule type" value="Genomic_DNA"/>
</dbReference>
<dbReference type="InterPro" id="IPR050640">
    <property type="entry name" value="Bact_2-comp_sensor_kinase"/>
</dbReference>
<dbReference type="CDD" id="cd18773">
    <property type="entry name" value="PDC1_HK_sensor"/>
    <property type="match status" value="1"/>
</dbReference>
<dbReference type="InterPro" id="IPR036890">
    <property type="entry name" value="HATPase_C_sf"/>
</dbReference>
<comment type="subcellular location">
    <subcellularLocation>
        <location evidence="2">Cell membrane</location>
        <topology evidence="2">Multi-pass membrane protein</topology>
    </subcellularLocation>
</comment>
<feature type="transmembrane region" description="Helical" evidence="12">
    <location>
        <begin position="15"/>
        <end position="39"/>
    </location>
</feature>
<organism evidence="15 16">
    <name type="scientific">Enterocloster hominis</name>
    <name type="common">ex Hitch et al. 2024</name>
    <dbReference type="NCBI Taxonomy" id="1917870"/>
    <lineage>
        <taxon>Bacteria</taxon>
        <taxon>Bacillati</taxon>
        <taxon>Bacillota</taxon>
        <taxon>Clostridia</taxon>
        <taxon>Lachnospirales</taxon>
        <taxon>Lachnospiraceae</taxon>
        <taxon>Enterocloster</taxon>
    </lineage>
</organism>
<evidence type="ECO:0000256" key="1">
    <source>
        <dbReference type="ARBA" id="ARBA00000085"/>
    </source>
</evidence>
<dbReference type="CDD" id="cd12912">
    <property type="entry name" value="PDC2_MCP_like"/>
    <property type="match status" value="1"/>
</dbReference>
<evidence type="ECO:0000256" key="11">
    <source>
        <dbReference type="ARBA" id="ARBA00023136"/>
    </source>
</evidence>
<dbReference type="CDD" id="cd06225">
    <property type="entry name" value="HAMP"/>
    <property type="match status" value="1"/>
</dbReference>
<sequence>MLFEKQRQGVQKASIRYIIFIYFTLTALAASVFIGISLYTRLSGQMADTIQEENQILINQINRSMDSYLQTVMKLSDSLYYGVIKNADLSDGSIGSEITLLYDNNKDNIENIALLSKTGQMLESVPAARLKSNIDVIDENWFQNTLLKTENLHFSTPHVQTIFDGSESQYRWVISMSRAVEITNGPYTDQGVLLIDIRYNSLERLFDGVNLGNGGYAYLISSDGEIIYHPKAQLIDSGIVRENNLEAAGLKDGNYEEVFGGEKRIVSVKTVGYTGWKIVGVTPLDGMSLNNIKTKLLMVFIIAFVLFILSIINSYISTRITDPIKELEKAVNEIEEGNLEVEVKSAGSYEIQHLGTSIQSMARRIRKLMNDIVAEHESKRRSEFDTLQSQINPHFLYNTLDIIVWMIENEKQSEAVKVVTALARFFRISLSKGKSIIPVRDELEHVRNYLMIQHMRYKNKFTYAIEADEDVLELASLKLMLQPLVENAIYHGMEFMDGDGEILVRAWRREDDLYMSVSDNGLGMTREQVERLFSAADHMPSGRGSGIGVKNVNERIKLYFGTGYGLEIQSEPDEGTTVTAHLPAISYQEAKKEEAYVK</sequence>
<name>A0ABV1DGY4_9FIRM</name>
<gene>
    <name evidence="15" type="ORF">WMQ36_29050</name>
</gene>
<keyword evidence="6 15" id="KW-0808">Transferase</keyword>
<dbReference type="SUPFAM" id="SSF55874">
    <property type="entry name" value="ATPase domain of HSP90 chaperone/DNA topoisomerase II/histidine kinase"/>
    <property type="match status" value="1"/>
</dbReference>
<keyword evidence="7 12" id="KW-0812">Transmembrane</keyword>
<dbReference type="SMART" id="SM00387">
    <property type="entry name" value="HATPase_c"/>
    <property type="match status" value="1"/>
</dbReference>
<evidence type="ECO:0000256" key="8">
    <source>
        <dbReference type="ARBA" id="ARBA00022777"/>
    </source>
</evidence>
<keyword evidence="16" id="KW-1185">Reference proteome</keyword>
<evidence type="ECO:0000256" key="6">
    <source>
        <dbReference type="ARBA" id="ARBA00022679"/>
    </source>
</evidence>
<dbReference type="InterPro" id="IPR033479">
    <property type="entry name" value="dCache_1"/>
</dbReference>
<dbReference type="Gene3D" id="3.30.565.10">
    <property type="entry name" value="Histidine kinase-like ATPase, C-terminal domain"/>
    <property type="match status" value="1"/>
</dbReference>
<dbReference type="RefSeq" id="WP_349119372.1">
    <property type="nucleotide sequence ID" value="NZ_JBBMFM010000254.1"/>
</dbReference>
<reference evidence="15 16" key="1">
    <citation type="submission" date="2024-03" db="EMBL/GenBank/DDBJ databases">
        <title>Human intestinal bacterial collection.</title>
        <authorList>
            <person name="Pauvert C."/>
            <person name="Hitch T.C.A."/>
            <person name="Clavel T."/>
        </authorList>
    </citation>
    <scope>NUCLEOTIDE SEQUENCE [LARGE SCALE GENOMIC DNA]</scope>
    <source>
        <strain evidence="15 16">CLA-SR-H021</strain>
    </source>
</reference>
<feature type="domain" description="HAMP" evidence="14">
    <location>
        <begin position="318"/>
        <end position="370"/>
    </location>
</feature>
<evidence type="ECO:0000256" key="10">
    <source>
        <dbReference type="ARBA" id="ARBA00023012"/>
    </source>
</evidence>
<dbReference type="Pfam" id="PF00672">
    <property type="entry name" value="HAMP"/>
    <property type="match status" value="1"/>
</dbReference>
<dbReference type="PANTHER" id="PTHR34220:SF7">
    <property type="entry name" value="SENSOR HISTIDINE KINASE YPDA"/>
    <property type="match status" value="1"/>
</dbReference>
<evidence type="ECO:0000259" key="13">
    <source>
        <dbReference type="PROSITE" id="PS50109"/>
    </source>
</evidence>
<evidence type="ECO:0000313" key="16">
    <source>
        <dbReference type="Proteomes" id="UP001454086"/>
    </source>
</evidence>
<dbReference type="Gene3D" id="6.10.340.10">
    <property type="match status" value="1"/>
</dbReference>
<protein>
    <recommendedName>
        <fullName evidence="3">histidine kinase</fullName>
        <ecNumber evidence="3">2.7.13.3</ecNumber>
    </recommendedName>
</protein>
<evidence type="ECO:0000256" key="3">
    <source>
        <dbReference type="ARBA" id="ARBA00012438"/>
    </source>
</evidence>
<dbReference type="PROSITE" id="PS50109">
    <property type="entry name" value="HIS_KIN"/>
    <property type="match status" value="1"/>
</dbReference>
<evidence type="ECO:0000256" key="9">
    <source>
        <dbReference type="ARBA" id="ARBA00022989"/>
    </source>
</evidence>
<proteinExistence type="predicted"/>
<dbReference type="InterPro" id="IPR003594">
    <property type="entry name" value="HATPase_dom"/>
</dbReference>
<feature type="domain" description="Histidine kinase" evidence="13">
    <location>
        <begin position="477"/>
        <end position="586"/>
    </location>
</feature>
<dbReference type="PANTHER" id="PTHR34220">
    <property type="entry name" value="SENSOR HISTIDINE KINASE YPDA"/>
    <property type="match status" value="1"/>
</dbReference>
<dbReference type="GO" id="GO:0004673">
    <property type="term" value="F:protein histidine kinase activity"/>
    <property type="evidence" value="ECO:0007669"/>
    <property type="project" value="UniProtKB-EC"/>
</dbReference>
<dbReference type="Pfam" id="PF06580">
    <property type="entry name" value="His_kinase"/>
    <property type="match status" value="1"/>
</dbReference>
<keyword evidence="4" id="KW-1003">Cell membrane</keyword>
<dbReference type="Pfam" id="PF02743">
    <property type="entry name" value="dCache_1"/>
    <property type="match status" value="1"/>
</dbReference>
<evidence type="ECO:0000256" key="5">
    <source>
        <dbReference type="ARBA" id="ARBA00022553"/>
    </source>
</evidence>
<dbReference type="SMART" id="SM00304">
    <property type="entry name" value="HAMP"/>
    <property type="match status" value="1"/>
</dbReference>
<dbReference type="InterPro" id="IPR005467">
    <property type="entry name" value="His_kinase_dom"/>
</dbReference>
<dbReference type="PROSITE" id="PS50885">
    <property type="entry name" value="HAMP"/>
    <property type="match status" value="1"/>
</dbReference>
<keyword evidence="8 15" id="KW-0418">Kinase</keyword>
<dbReference type="EC" id="2.7.13.3" evidence="3"/>
<keyword evidence="10" id="KW-0902">Two-component regulatory system</keyword>